<dbReference type="PANTHER" id="PTHR33392">
    <property type="entry name" value="POLYISOPRENYL-TEICHOIC ACID--PEPTIDOGLYCAN TEICHOIC ACID TRANSFERASE TAGU"/>
    <property type="match status" value="1"/>
</dbReference>
<evidence type="ECO:0000313" key="4">
    <source>
        <dbReference type="EMBL" id="GCE77344.1"/>
    </source>
</evidence>
<organism evidence="4 5">
    <name type="scientific">Cellulomonas biazotea</name>
    <dbReference type="NCBI Taxonomy" id="1709"/>
    <lineage>
        <taxon>Bacteria</taxon>
        <taxon>Bacillati</taxon>
        <taxon>Actinomycetota</taxon>
        <taxon>Actinomycetes</taxon>
        <taxon>Micrococcales</taxon>
        <taxon>Cellulomonadaceae</taxon>
        <taxon>Cellulomonas</taxon>
    </lineage>
</organism>
<sequence length="429" mass="44374">MTTRHAAVPRPRAARHARRLHSGTVLRTVALSTVGLLAFGVTGAAAAFAKLQGNVDRVDVSDLLGDAPEPSKAPDPDDPNAGSPVNILVLGSDQRDGVNADIGGEVEGMRSDTTIVLHISADRQRVEAVSIPRDSLVDIPACEMSNGKTSRATHGMFNTAFATGWDMGGDMASAAACTIRTVQENTGLAIDHFVVVDFSGFQSMIDAIGGVEICIPNDMTSKDAGLAVKAGNQRLDGPTALAFARARKGPGVGDGSDTNRIGNQQRLIAAMVQEVLSKNVLMDVPQLLSFLNAATSSLTTDTGLSLTAMTGLAYNMRSIRGGNITFMTVPWAPAKSDPNRVEWTSEAETLWANMAADVPALGQPEPEPAPVDTAPPAADPGATAAPPAAPPATQAPAPEVTTPVEPAPSETKQAGKEPFSADDTTAVCG</sequence>
<accession>A0A402DT96</accession>
<feature type="domain" description="Cell envelope-related transcriptional attenuator" evidence="3">
    <location>
        <begin position="110"/>
        <end position="276"/>
    </location>
</feature>
<dbReference type="Proteomes" id="UP000289954">
    <property type="component" value="Unassembled WGS sequence"/>
</dbReference>
<dbReference type="PANTHER" id="PTHR33392:SF6">
    <property type="entry name" value="POLYISOPRENYL-TEICHOIC ACID--PEPTIDOGLYCAN TEICHOIC ACID TRANSFERASE TAGU"/>
    <property type="match status" value="1"/>
</dbReference>
<dbReference type="RefSeq" id="WP_246013351.1">
    <property type="nucleotide sequence ID" value="NZ_BIMR01000201.1"/>
</dbReference>
<evidence type="ECO:0000313" key="5">
    <source>
        <dbReference type="Proteomes" id="UP000289954"/>
    </source>
</evidence>
<reference evidence="4 5" key="1">
    <citation type="submission" date="2019-01" db="EMBL/GenBank/DDBJ databases">
        <title>Draft genome sequence of Cellulomonas takizawaensis strain TKZ-21.</title>
        <authorList>
            <person name="Yamamura H."/>
            <person name="Hayashi T."/>
            <person name="Hamada M."/>
            <person name="Serisawa Y."/>
            <person name="Matsuyama K."/>
            <person name="Nakagawa Y."/>
            <person name="Otoguro M."/>
            <person name="Yanagida F."/>
            <person name="Hayakawa M."/>
        </authorList>
    </citation>
    <scope>NUCLEOTIDE SEQUENCE [LARGE SCALE GENOMIC DNA]</scope>
    <source>
        <strain evidence="4 5">NBRC12680</strain>
    </source>
</reference>
<feature type="compositionally biased region" description="Low complexity" evidence="2">
    <location>
        <begin position="370"/>
        <end position="404"/>
    </location>
</feature>
<dbReference type="Pfam" id="PF03816">
    <property type="entry name" value="LytR_cpsA_psr"/>
    <property type="match status" value="1"/>
</dbReference>
<feature type="region of interest" description="Disordered" evidence="2">
    <location>
        <begin position="62"/>
        <end position="85"/>
    </location>
</feature>
<gene>
    <name evidence="4" type="ORF">CBZ_24000</name>
</gene>
<proteinExistence type="inferred from homology"/>
<comment type="similarity">
    <text evidence="1">Belongs to the LytR/CpsA/Psr (LCP) family.</text>
</comment>
<comment type="caution">
    <text evidence="4">The sequence shown here is derived from an EMBL/GenBank/DDBJ whole genome shotgun (WGS) entry which is preliminary data.</text>
</comment>
<dbReference type="AlphaFoldDB" id="A0A402DT96"/>
<name>A0A402DT96_9CELL</name>
<dbReference type="InterPro" id="IPR050922">
    <property type="entry name" value="LytR/CpsA/Psr_CW_biosynth"/>
</dbReference>
<evidence type="ECO:0000259" key="3">
    <source>
        <dbReference type="Pfam" id="PF03816"/>
    </source>
</evidence>
<keyword evidence="5" id="KW-1185">Reference proteome</keyword>
<dbReference type="NCBIfam" id="TIGR00350">
    <property type="entry name" value="lytR_cpsA_psr"/>
    <property type="match status" value="1"/>
</dbReference>
<dbReference type="InterPro" id="IPR004474">
    <property type="entry name" value="LytR_CpsA_psr"/>
</dbReference>
<evidence type="ECO:0000256" key="2">
    <source>
        <dbReference type="SAM" id="MobiDB-lite"/>
    </source>
</evidence>
<dbReference type="EMBL" id="BIMR01000201">
    <property type="protein sequence ID" value="GCE77344.1"/>
    <property type="molecule type" value="Genomic_DNA"/>
</dbReference>
<protein>
    <recommendedName>
        <fullName evidence="3">Cell envelope-related transcriptional attenuator domain-containing protein</fullName>
    </recommendedName>
</protein>
<feature type="region of interest" description="Disordered" evidence="2">
    <location>
        <begin position="360"/>
        <end position="429"/>
    </location>
</feature>
<evidence type="ECO:0000256" key="1">
    <source>
        <dbReference type="ARBA" id="ARBA00006068"/>
    </source>
</evidence>
<dbReference type="Gene3D" id="3.40.630.190">
    <property type="entry name" value="LCP protein"/>
    <property type="match status" value="1"/>
</dbReference>